<dbReference type="EMBL" id="JAJISC010000004">
    <property type="protein sequence ID" value="MCS2609531.1"/>
    <property type="molecule type" value="Genomic_DNA"/>
</dbReference>
<sequence length="87" mass="10030">MTEAEEAATPFGGTTHLPQDDYLFALQRFIPHLTRSSLHRLYQRHDISRLTREPGPLRFDRSVASVDWANHPGVMNEGLSHLKKFLF</sequence>
<name>A0ABT2ED81_9GAMM</name>
<organism evidence="1 2">
    <name type="scientific">Halomonas dongshanensis</name>
    <dbReference type="NCBI Taxonomy" id="2890835"/>
    <lineage>
        <taxon>Bacteria</taxon>
        <taxon>Pseudomonadati</taxon>
        <taxon>Pseudomonadota</taxon>
        <taxon>Gammaproteobacteria</taxon>
        <taxon>Oceanospirillales</taxon>
        <taxon>Halomonadaceae</taxon>
        <taxon>Halomonas</taxon>
    </lineage>
</organism>
<reference evidence="1" key="1">
    <citation type="submission" date="2021-11" db="EMBL/GenBank/DDBJ databases">
        <title>Halomonas sp., isolated from a coastal aquaculture zone in Dongshan Bay.</title>
        <authorList>
            <person name="Lin W."/>
        </authorList>
    </citation>
    <scope>NUCLEOTIDE SEQUENCE</scope>
    <source>
        <strain evidence="1">Yzlin-01</strain>
    </source>
</reference>
<dbReference type="Proteomes" id="UP001165542">
    <property type="component" value="Unassembled WGS sequence"/>
</dbReference>
<proteinExistence type="predicted"/>
<protein>
    <recommendedName>
        <fullName evidence="3">Transposase</fullName>
    </recommendedName>
</protein>
<keyword evidence="2" id="KW-1185">Reference proteome</keyword>
<evidence type="ECO:0008006" key="3">
    <source>
        <dbReference type="Google" id="ProtNLM"/>
    </source>
</evidence>
<dbReference type="RefSeq" id="WP_259036045.1">
    <property type="nucleotide sequence ID" value="NZ_JAJISC010000004.1"/>
</dbReference>
<accession>A0ABT2ED81</accession>
<evidence type="ECO:0000313" key="1">
    <source>
        <dbReference type="EMBL" id="MCS2609531.1"/>
    </source>
</evidence>
<comment type="caution">
    <text evidence="1">The sequence shown here is derived from an EMBL/GenBank/DDBJ whole genome shotgun (WGS) entry which is preliminary data.</text>
</comment>
<gene>
    <name evidence="1" type="ORF">LLY24_09410</name>
</gene>
<evidence type="ECO:0000313" key="2">
    <source>
        <dbReference type="Proteomes" id="UP001165542"/>
    </source>
</evidence>